<dbReference type="SUPFAM" id="SSF53098">
    <property type="entry name" value="Ribonuclease H-like"/>
    <property type="match status" value="1"/>
</dbReference>
<gene>
    <name evidence="7" type="ORF">HMPREF9449_01835</name>
</gene>
<evidence type="ECO:0000313" key="8">
    <source>
        <dbReference type="Proteomes" id="UP000004892"/>
    </source>
</evidence>
<name>H1DHU9_9BACT</name>
<dbReference type="RefSeq" id="WP_009136983.1">
    <property type="nucleotide sequence ID" value="NZ_JH594596.1"/>
</dbReference>
<dbReference type="PANTHER" id="PTHR33317">
    <property type="entry name" value="POLYNUCLEOTIDYL TRANSFERASE, RIBONUCLEASE H-LIKE SUPERFAMILY PROTEIN"/>
    <property type="match status" value="1"/>
</dbReference>
<dbReference type="HOGENOM" id="CLU_098240_2_1_10"/>
<keyword evidence="1 5" id="KW-0963">Cytoplasm</keyword>
<evidence type="ECO:0000256" key="4">
    <source>
        <dbReference type="ARBA" id="ARBA00022801"/>
    </source>
</evidence>
<dbReference type="InterPro" id="IPR005227">
    <property type="entry name" value="YqgF"/>
</dbReference>
<reference evidence="7 8" key="1">
    <citation type="submission" date="2012-01" db="EMBL/GenBank/DDBJ databases">
        <title>The Genome Sequence of Odoribacter laneus YIT 12061.</title>
        <authorList>
            <consortium name="The Broad Institute Genome Sequencing Platform"/>
            <person name="Earl A."/>
            <person name="Ward D."/>
            <person name="Feldgarden M."/>
            <person name="Gevers D."/>
            <person name="Morotomi M."/>
            <person name="Young S.K."/>
            <person name="Zeng Q."/>
            <person name="Gargeya S."/>
            <person name="Fitzgerald M."/>
            <person name="Haas B."/>
            <person name="Abouelleil A."/>
            <person name="Alvarado L."/>
            <person name="Arachchi H.M."/>
            <person name="Berlin A."/>
            <person name="Chapman S.B."/>
            <person name="Gearin G."/>
            <person name="Goldberg J."/>
            <person name="Griggs A."/>
            <person name="Gujja S."/>
            <person name="Hansen M."/>
            <person name="Heiman D."/>
            <person name="Howarth C."/>
            <person name="Larimer J."/>
            <person name="Lui A."/>
            <person name="MacDonald P.J.P."/>
            <person name="McCowen C."/>
            <person name="Montmayeur A."/>
            <person name="Murphy C."/>
            <person name="Neiman D."/>
            <person name="Pearson M."/>
            <person name="Priest M."/>
            <person name="Roberts A."/>
            <person name="Saif S."/>
            <person name="Shea T."/>
            <person name="Sisk P."/>
            <person name="Stolte C."/>
            <person name="Sykes S."/>
            <person name="Wortman J."/>
            <person name="Nusbaum C."/>
            <person name="Birren B."/>
        </authorList>
    </citation>
    <scope>NUCLEOTIDE SEQUENCE [LARGE SCALE GENOMIC DNA]</scope>
    <source>
        <strain evidence="7 8">YIT 12061</strain>
    </source>
</reference>
<evidence type="ECO:0000256" key="2">
    <source>
        <dbReference type="ARBA" id="ARBA00022517"/>
    </source>
</evidence>
<sequence>MGRILAIDYGKKRVGIAVTDPARIIATGLQTVLSHEVLKFLQDYTAKEKIDLFVVGHPKQMDNTDSESMMYITPFLKALRRKFPDIPIEMYDERFTSVLAHKALIEGGAKKKVRQDKALIDKMSATIILTSYMEARKRGNKED</sequence>
<dbReference type="CDD" id="cd16964">
    <property type="entry name" value="YqgF"/>
    <property type="match status" value="1"/>
</dbReference>
<dbReference type="Proteomes" id="UP000004892">
    <property type="component" value="Unassembled WGS sequence"/>
</dbReference>
<comment type="subcellular location">
    <subcellularLocation>
        <location evidence="5">Cytoplasm</location>
    </subcellularLocation>
</comment>
<dbReference type="EC" id="3.1.-.-" evidence="5"/>
<evidence type="ECO:0000259" key="6">
    <source>
        <dbReference type="SMART" id="SM00732"/>
    </source>
</evidence>
<dbReference type="PATRIC" id="fig|742817.3.peg.1953"/>
<dbReference type="GO" id="GO:0000967">
    <property type="term" value="P:rRNA 5'-end processing"/>
    <property type="evidence" value="ECO:0007669"/>
    <property type="project" value="UniProtKB-UniRule"/>
</dbReference>
<comment type="function">
    <text evidence="5">Could be a nuclease involved in processing of the 5'-end of pre-16S rRNA.</text>
</comment>
<keyword evidence="4 5" id="KW-0378">Hydrolase</keyword>
<dbReference type="SMART" id="SM00732">
    <property type="entry name" value="YqgFc"/>
    <property type="match status" value="1"/>
</dbReference>
<evidence type="ECO:0000256" key="3">
    <source>
        <dbReference type="ARBA" id="ARBA00022722"/>
    </source>
</evidence>
<dbReference type="STRING" id="742817.HMPREF9449_01835"/>
<dbReference type="InterPro" id="IPR012337">
    <property type="entry name" value="RNaseH-like_sf"/>
</dbReference>
<dbReference type="PANTHER" id="PTHR33317:SF4">
    <property type="entry name" value="POLYNUCLEOTIDYL TRANSFERASE, RIBONUCLEASE H-LIKE SUPERFAMILY PROTEIN"/>
    <property type="match status" value="1"/>
</dbReference>
<dbReference type="GO" id="GO:0016788">
    <property type="term" value="F:hydrolase activity, acting on ester bonds"/>
    <property type="evidence" value="ECO:0007669"/>
    <property type="project" value="UniProtKB-UniRule"/>
</dbReference>
<proteinExistence type="inferred from homology"/>
<dbReference type="HAMAP" id="MF_00651">
    <property type="entry name" value="Nuclease_YqgF"/>
    <property type="match status" value="1"/>
</dbReference>
<organism evidence="7 8">
    <name type="scientific">Odoribacter laneus YIT 12061</name>
    <dbReference type="NCBI Taxonomy" id="742817"/>
    <lineage>
        <taxon>Bacteria</taxon>
        <taxon>Pseudomonadati</taxon>
        <taxon>Bacteroidota</taxon>
        <taxon>Bacteroidia</taxon>
        <taxon>Bacteroidales</taxon>
        <taxon>Odoribacteraceae</taxon>
        <taxon>Odoribacter</taxon>
    </lineage>
</organism>
<keyword evidence="8" id="KW-1185">Reference proteome</keyword>
<dbReference type="EMBL" id="ADMC01000023">
    <property type="protein sequence ID" value="EHP47228.1"/>
    <property type="molecule type" value="Genomic_DNA"/>
</dbReference>
<dbReference type="GO" id="GO:0005829">
    <property type="term" value="C:cytosol"/>
    <property type="evidence" value="ECO:0007669"/>
    <property type="project" value="TreeGrafter"/>
</dbReference>
<keyword evidence="2 5" id="KW-0690">Ribosome biogenesis</keyword>
<dbReference type="AlphaFoldDB" id="H1DHU9"/>
<dbReference type="GeneID" id="98069398"/>
<comment type="similarity">
    <text evidence="5">Belongs to the YqgF HJR family.</text>
</comment>
<keyword evidence="3 5" id="KW-0540">Nuclease</keyword>
<evidence type="ECO:0000256" key="5">
    <source>
        <dbReference type="HAMAP-Rule" id="MF_00651"/>
    </source>
</evidence>
<dbReference type="GO" id="GO:0004518">
    <property type="term" value="F:nuclease activity"/>
    <property type="evidence" value="ECO:0007669"/>
    <property type="project" value="UniProtKB-KW"/>
</dbReference>
<feature type="domain" description="YqgF/RNase H-like" evidence="6">
    <location>
        <begin position="2"/>
        <end position="100"/>
    </location>
</feature>
<accession>H1DHU9</accession>
<evidence type="ECO:0000313" key="7">
    <source>
        <dbReference type="EMBL" id="EHP47228.1"/>
    </source>
</evidence>
<dbReference type="Pfam" id="PF03652">
    <property type="entry name" value="RuvX"/>
    <property type="match status" value="1"/>
</dbReference>
<dbReference type="InterPro" id="IPR037027">
    <property type="entry name" value="YqgF/RNaseH-like_dom_sf"/>
</dbReference>
<evidence type="ECO:0000256" key="1">
    <source>
        <dbReference type="ARBA" id="ARBA00022490"/>
    </source>
</evidence>
<protein>
    <recommendedName>
        <fullName evidence="5">Putative pre-16S rRNA nuclease</fullName>
        <ecNumber evidence="5">3.1.-.-</ecNumber>
    </recommendedName>
</protein>
<dbReference type="Gene3D" id="3.30.420.140">
    <property type="entry name" value="YqgF/RNase H-like domain"/>
    <property type="match status" value="1"/>
</dbReference>
<dbReference type="InterPro" id="IPR006641">
    <property type="entry name" value="YqgF/RNaseH-like_dom"/>
</dbReference>
<dbReference type="NCBIfam" id="TIGR00250">
    <property type="entry name" value="RNAse_H_YqgF"/>
    <property type="match status" value="1"/>
</dbReference>
<dbReference type="eggNOG" id="COG0816">
    <property type="taxonomic scope" value="Bacteria"/>
</dbReference>
<comment type="caution">
    <text evidence="7">The sequence shown here is derived from an EMBL/GenBank/DDBJ whole genome shotgun (WGS) entry which is preliminary data.</text>
</comment>